<reference evidence="8" key="2">
    <citation type="journal article" date="2023" name="Proc. Natl. Acad. Sci. U.S.A.">
        <title>A global phylogenomic analysis of the shiitake genus Lentinula.</title>
        <authorList>
            <person name="Sierra-Patev S."/>
            <person name="Min B."/>
            <person name="Naranjo-Ortiz M."/>
            <person name="Looney B."/>
            <person name="Konkel Z."/>
            <person name="Slot J.C."/>
            <person name="Sakamoto Y."/>
            <person name="Steenwyk J.L."/>
            <person name="Rokas A."/>
            <person name="Carro J."/>
            <person name="Camarero S."/>
            <person name="Ferreira P."/>
            <person name="Molpeceres G."/>
            <person name="Ruiz-Duenas F.J."/>
            <person name="Serrano A."/>
            <person name="Henrissat B."/>
            <person name="Drula E."/>
            <person name="Hughes K.W."/>
            <person name="Mata J.L."/>
            <person name="Ishikawa N.K."/>
            <person name="Vargas-Isla R."/>
            <person name="Ushijima S."/>
            <person name="Smith C.A."/>
            <person name="Donoghue J."/>
            <person name="Ahrendt S."/>
            <person name="Andreopoulos W."/>
            <person name="He G."/>
            <person name="LaButti K."/>
            <person name="Lipzen A."/>
            <person name="Ng V."/>
            <person name="Riley R."/>
            <person name="Sandor L."/>
            <person name="Barry K."/>
            <person name="Martinez A.T."/>
            <person name="Xiao Y."/>
            <person name="Gibbons J.G."/>
            <person name="Terashima K."/>
            <person name="Grigoriev I.V."/>
            <person name="Hibbett D."/>
        </authorList>
    </citation>
    <scope>NUCLEOTIDE SEQUENCE</scope>
    <source>
        <strain evidence="8">Sp2 HRB7682 ss15</strain>
    </source>
</reference>
<feature type="domain" description="MMS19 C-terminal" evidence="6">
    <location>
        <begin position="581"/>
        <end position="1031"/>
    </location>
</feature>
<evidence type="ECO:0000256" key="3">
    <source>
        <dbReference type="ARBA" id="ARBA00022737"/>
    </source>
</evidence>
<dbReference type="InterPro" id="IPR029240">
    <property type="entry name" value="MMS19_N"/>
</dbReference>
<keyword evidence="3" id="KW-0677">Repeat</keyword>
<evidence type="ECO:0000256" key="1">
    <source>
        <dbReference type="ARBA" id="ARBA00004123"/>
    </source>
</evidence>
<dbReference type="GO" id="GO:0097361">
    <property type="term" value="C:cytosolic [4Fe-4S] assembly targeting complex"/>
    <property type="evidence" value="ECO:0007669"/>
    <property type="project" value="UniProtKB-UniRule"/>
</dbReference>
<keyword evidence="5" id="KW-0227">DNA damage</keyword>
<dbReference type="InterPro" id="IPR011989">
    <property type="entry name" value="ARM-like"/>
</dbReference>
<dbReference type="GO" id="GO:0016226">
    <property type="term" value="P:iron-sulfur cluster assembly"/>
    <property type="evidence" value="ECO:0007669"/>
    <property type="project" value="UniProtKB-UniRule"/>
</dbReference>
<evidence type="ECO:0000256" key="5">
    <source>
        <dbReference type="RuleBase" id="RU367072"/>
    </source>
</evidence>
<dbReference type="GO" id="GO:0051604">
    <property type="term" value="P:protein maturation"/>
    <property type="evidence" value="ECO:0007669"/>
    <property type="project" value="UniProtKB-UniRule"/>
</dbReference>
<evidence type="ECO:0000256" key="2">
    <source>
        <dbReference type="ARBA" id="ARBA00009340"/>
    </source>
</evidence>
<dbReference type="InterPro" id="IPR024687">
    <property type="entry name" value="MMS19_C"/>
</dbReference>
<evidence type="ECO:0000259" key="6">
    <source>
        <dbReference type="Pfam" id="PF12460"/>
    </source>
</evidence>
<feature type="domain" description="MMS19 N-terminal" evidence="7">
    <location>
        <begin position="75"/>
        <end position="335"/>
    </location>
</feature>
<dbReference type="GO" id="GO:0005634">
    <property type="term" value="C:nucleus"/>
    <property type="evidence" value="ECO:0007669"/>
    <property type="project" value="UniProtKB-SubCell"/>
</dbReference>
<dbReference type="PANTHER" id="PTHR12891">
    <property type="entry name" value="DNA REPAIR/TRANSCRIPTION PROTEIN MET18/MMS19"/>
    <property type="match status" value="1"/>
</dbReference>
<dbReference type="Pfam" id="PF14500">
    <property type="entry name" value="MMS19_N"/>
    <property type="match status" value="1"/>
</dbReference>
<proteinExistence type="inferred from homology"/>
<dbReference type="Gene3D" id="1.25.10.10">
    <property type="entry name" value="Leucine-rich Repeat Variant"/>
    <property type="match status" value="1"/>
</dbReference>
<evidence type="ECO:0000256" key="4">
    <source>
        <dbReference type="ARBA" id="ARBA00023242"/>
    </source>
</evidence>
<dbReference type="GO" id="GO:0006281">
    <property type="term" value="P:DNA repair"/>
    <property type="evidence" value="ECO:0007669"/>
    <property type="project" value="UniProtKB-UniRule"/>
</dbReference>
<dbReference type="AlphaFoldDB" id="A0A9W9AWW9"/>
<evidence type="ECO:0000313" key="9">
    <source>
        <dbReference type="Proteomes" id="UP001150238"/>
    </source>
</evidence>
<comment type="caution">
    <text evidence="8">The sequence shown here is derived from an EMBL/GenBank/DDBJ whole genome shotgun (WGS) entry which is preliminary data.</text>
</comment>
<keyword evidence="4 5" id="KW-0539">Nucleus</keyword>
<organism evidence="8 9">
    <name type="scientific">Lentinula lateritia</name>
    <dbReference type="NCBI Taxonomy" id="40482"/>
    <lineage>
        <taxon>Eukaryota</taxon>
        <taxon>Fungi</taxon>
        <taxon>Dikarya</taxon>
        <taxon>Basidiomycota</taxon>
        <taxon>Agaricomycotina</taxon>
        <taxon>Agaricomycetes</taxon>
        <taxon>Agaricomycetidae</taxon>
        <taxon>Agaricales</taxon>
        <taxon>Marasmiineae</taxon>
        <taxon>Omphalotaceae</taxon>
        <taxon>Lentinula</taxon>
    </lineage>
</organism>
<sequence length="1077" mass="119417">MPWFEVTLGNEAMFISFGSADDFAARRFCFPSTMASASDSTERLVRTWMASEREEEIVKAVSEISNGSTSLLNVVKALGEYLTSEEDALRTKGVEFLSAVLGRCPPEKLNRQAARVLTSFYCSKLEDSETVVPALKGLVSLTKMPSSTSEDVPSILDAIFTHVKMKGLVQSVRFFVFTIIDTLMARHRQVIKDMNDSFLGRYIALVDGEKDPRNLLVAFAIDRVLLIEFDINNFIESLFNITFCYFPITFRPPPNDPYGITTDDLRQALRKCLNSTPAFGPLAIPVFLEKLAAGSPTTKRDTLESMSVCFPVYGSALARSHARKLWNSLKLEIFQPTDSITEEFALKTTQDLVKTIYTSQTADGTDSDIEGLARDACEECIAILREPEKSQAKPAIKILCAFMSTTPSVSRYTVAQTAPYLVKLYAHPDNVAARPSILLLLSDLIAAARDSMAANKVDDSDSLETPLSPYKDEILSIVSSALKVSSSRDPALACLLGLVSTEKLVSDEELGFIVHSVDEILLEESDEAEETNAPALQLLVTISQKAVHHIKEQTLPLLFSMLPEDAPARDAALDRARAWRILSALNTVCRPLELFETLVIRLTTRLDLLCVPSETVPLPADREPRVAYAHSILITLHQTLLAKVDDGHADVAKYIETLVPRLFNLFIYSALVSNEVNLIATDTRLITVAGQIIGTVVQNTAAQRQDTFIRALFAAYIDGDINRIAEGYHKLPTTSSFSPLHDSSPLQQRNLVILMASAVVPLHKEIQLPVSDLSVFLGNILTWSLAEVEAIVDLQRESTWKMISAILNKRHADASFFIENMLHEFWPRHIADRSTSAESRNRAIRPWVWISKALLVCNHAQASQFADVIFLLFDDEDIKWNAAKSFGDIVRTDTILTKQNHASIKMLYAQRFVGRTLPRIIDGAKNPSEPGKQLSYLVALTSLISSIPKALYFHEMATLIPLLVRGLDLPDHDIRCQVIDTFLAVAEGDSPDIVSDHAPSLITTMLKNSSVENMPSVKVRVSALRYLGVLPSIVRYDVLHPLKATVIKQLAVSLDDPKRAVRKEAVDARTKWFKSSG</sequence>
<dbReference type="PANTHER" id="PTHR12891:SF0">
    <property type="entry name" value="MMS19 NUCLEOTIDE EXCISION REPAIR PROTEIN HOMOLOG"/>
    <property type="match status" value="1"/>
</dbReference>
<evidence type="ECO:0000259" key="7">
    <source>
        <dbReference type="Pfam" id="PF14500"/>
    </source>
</evidence>
<name>A0A9W9AWW9_9AGAR</name>
<comment type="subcellular location">
    <subcellularLocation>
        <location evidence="1 5">Nucleus</location>
    </subcellularLocation>
</comment>
<dbReference type="Pfam" id="PF12460">
    <property type="entry name" value="MMS19_C"/>
    <property type="match status" value="1"/>
</dbReference>
<protein>
    <recommendedName>
        <fullName evidence="5">MMS19 nucleotide excision repair protein</fullName>
    </recommendedName>
</protein>
<gene>
    <name evidence="8" type="ORF">C8J55DRAFT_208952</name>
</gene>
<dbReference type="InterPro" id="IPR016024">
    <property type="entry name" value="ARM-type_fold"/>
</dbReference>
<dbReference type="Proteomes" id="UP001150238">
    <property type="component" value="Unassembled WGS sequence"/>
</dbReference>
<accession>A0A9W9AWW9</accession>
<dbReference type="InterPro" id="IPR039920">
    <property type="entry name" value="MMS19"/>
</dbReference>
<comment type="similarity">
    <text evidence="2 5">Belongs to the MET18/MMS19 family.</text>
</comment>
<keyword evidence="5" id="KW-0234">DNA repair</keyword>
<comment type="function">
    <text evidence="5">Key component of the cytosolic iron-sulfur protein assembly (CIA) complex, a multiprotein complex that mediates the incorporation of iron-sulfur cluster into apoproteins specifically involved in DNA metabolism and genomic integrity. In the CIA complex, MMS19 acts as an adapter between early-acting CIA components and a subset of cellular target iron-sulfur proteins.</text>
</comment>
<reference evidence="8" key="1">
    <citation type="submission" date="2022-08" db="EMBL/GenBank/DDBJ databases">
        <authorList>
            <consortium name="DOE Joint Genome Institute"/>
            <person name="Min B."/>
            <person name="Riley R."/>
            <person name="Sierra-Patev S."/>
            <person name="Naranjo-Ortiz M."/>
            <person name="Looney B."/>
            <person name="Konkel Z."/>
            <person name="Slot J.C."/>
            <person name="Sakamoto Y."/>
            <person name="Steenwyk J.L."/>
            <person name="Rokas A."/>
            <person name="Carro J."/>
            <person name="Camarero S."/>
            <person name="Ferreira P."/>
            <person name="Molpeceres G."/>
            <person name="Ruiz-Duenas F.J."/>
            <person name="Serrano A."/>
            <person name="Henrissat B."/>
            <person name="Drula E."/>
            <person name="Hughes K.W."/>
            <person name="Mata J.L."/>
            <person name="Ishikawa N.K."/>
            <person name="Vargas-Isla R."/>
            <person name="Ushijima S."/>
            <person name="Smith C.A."/>
            <person name="Ahrendt S."/>
            <person name="Andreopoulos W."/>
            <person name="He G."/>
            <person name="Labutti K."/>
            <person name="Lipzen A."/>
            <person name="Ng V."/>
            <person name="Sandor L."/>
            <person name="Barry K."/>
            <person name="Martinez A.T."/>
            <person name="Xiao Y."/>
            <person name="Gibbons J.G."/>
            <person name="Terashima K."/>
            <person name="Hibbett D.S."/>
            <person name="Grigoriev I.V."/>
        </authorList>
    </citation>
    <scope>NUCLEOTIDE SEQUENCE</scope>
    <source>
        <strain evidence="8">Sp2 HRB7682 ss15</strain>
    </source>
</reference>
<evidence type="ECO:0000313" key="8">
    <source>
        <dbReference type="EMBL" id="KAJ4492562.1"/>
    </source>
</evidence>
<dbReference type="SUPFAM" id="SSF48371">
    <property type="entry name" value="ARM repeat"/>
    <property type="match status" value="1"/>
</dbReference>
<dbReference type="EMBL" id="JANVFS010000004">
    <property type="protein sequence ID" value="KAJ4492562.1"/>
    <property type="molecule type" value="Genomic_DNA"/>
</dbReference>